<evidence type="ECO:0000256" key="2">
    <source>
        <dbReference type="ARBA" id="ARBA00022598"/>
    </source>
</evidence>
<evidence type="ECO:0000259" key="12">
    <source>
        <dbReference type="Pfam" id="PF01225"/>
    </source>
</evidence>
<gene>
    <name evidence="10" type="primary">murF</name>
    <name evidence="15" type="ORF">FC51_GL002387</name>
</gene>
<keyword evidence="8 10" id="KW-0131">Cell cycle</keyword>
<evidence type="ECO:0000256" key="5">
    <source>
        <dbReference type="ARBA" id="ARBA00022840"/>
    </source>
</evidence>
<comment type="catalytic activity">
    <reaction evidence="11">
        <text>D-alanyl-D-alanine + UDP-N-acetyl-alpha-D-muramoyl-L-alanyl-gamma-D-glutamyl-meso-2,6-diaminopimelate + ATP = UDP-N-acetyl-alpha-D-muramoyl-L-alanyl-gamma-D-glutamyl-meso-2,6-diaminopimeloyl-D-alanyl-D-alanine + ADP + phosphate + H(+)</text>
        <dbReference type="Rhea" id="RHEA:28374"/>
        <dbReference type="ChEBI" id="CHEBI:15378"/>
        <dbReference type="ChEBI" id="CHEBI:30616"/>
        <dbReference type="ChEBI" id="CHEBI:43474"/>
        <dbReference type="ChEBI" id="CHEBI:57822"/>
        <dbReference type="ChEBI" id="CHEBI:61386"/>
        <dbReference type="ChEBI" id="CHEBI:83905"/>
        <dbReference type="ChEBI" id="CHEBI:456216"/>
        <dbReference type="EC" id="6.3.2.10"/>
    </reaction>
</comment>
<dbReference type="AlphaFoldDB" id="A0A0R1YUH3"/>
<evidence type="ECO:0000256" key="8">
    <source>
        <dbReference type="ARBA" id="ARBA00023306"/>
    </source>
</evidence>
<evidence type="ECO:0000313" key="15">
    <source>
        <dbReference type="EMBL" id="KRM46183.1"/>
    </source>
</evidence>
<evidence type="ECO:0000256" key="4">
    <source>
        <dbReference type="ARBA" id="ARBA00022741"/>
    </source>
</evidence>
<dbReference type="GO" id="GO:0071555">
    <property type="term" value="P:cell wall organization"/>
    <property type="evidence" value="ECO:0007669"/>
    <property type="project" value="UniProtKB-KW"/>
</dbReference>
<feature type="domain" description="Mur ligase central" evidence="14">
    <location>
        <begin position="112"/>
        <end position="296"/>
    </location>
</feature>
<comment type="catalytic activity">
    <reaction evidence="10">
        <text>UDP-N-acetyl-alpha-D-muramoyl-L-alanyl-gamma-D-glutamyl-L-lysine + D-alanyl-D-alanine + ATP = UDP-N-acetyl-alpha-D-muramoyl-L-alanyl-gamma-D-glutamyl-L-lysyl-D-alanyl-D-alanine + ADP + phosphate + H(+)</text>
        <dbReference type="Rhea" id="RHEA:16085"/>
        <dbReference type="ChEBI" id="CHEBI:15378"/>
        <dbReference type="ChEBI" id="CHEBI:30616"/>
        <dbReference type="ChEBI" id="CHEBI:43474"/>
        <dbReference type="ChEBI" id="CHEBI:57822"/>
        <dbReference type="ChEBI" id="CHEBI:70758"/>
        <dbReference type="ChEBI" id="CHEBI:83903"/>
        <dbReference type="ChEBI" id="CHEBI:456216"/>
        <dbReference type="EC" id="6.3.2.10"/>
    </reaction>
</comment>
<dbReference type="InterPro" id="IPR000713">
    <property type="entry name" value="Mur_ligase_N"/>
</dbReference>
<feature type="binding site" evidence="10">
    <location>
        <begin position="114"/>
        <end position="120"/>
    </location>
    <ligand>
        <name>ATP</name>
        <dbReference type="ChEBI" id="CHEBI:30616"/>
    </ligand>
</feature>
<proteinExistence type="inferred from homology"/>
<comment type="function">
    <text evidence="10 11">Involved in cell wall formation. Catalyzes the final step in the synthesis of UDP-N-acetylmuramoyl-pentapeptide, the precursor of murein.</text>
</comment>
<dbReference type="HAMAP" id="MF_02019">
    <property type="entry name" value="MurF"/>
    <property type="match status" value="1"/>
</dbReference>
<evidence type="ECO:0000256" key="7">
    <source>
        <dbReference type="ARBA" id="ARBA00022984"/>
    </source>
</evidence>
<evidence type="ECO:0000259" key="13">
    <source>
        <dbReference type="Pfam" id="PF02875"/>
    </source>
</evidence>
<dbReference type="RefSeq" id="WP_057908930.1">
    <property type="nucleotide sequence ID" value="NZ_AZGK01000009.1"/>
</dbReference>
<evidence type="ECO:0000256" key="3">
    <source>
        <dbReference type="ARBA" id="ARBA00022618"/>
    </source>
</evidence>
<evidence type="ECO:0000256" key="11">
    <source>
        <dbReference type="RuleBase" id="RU004136"/>
    </source>
</evidence>
<evidence type="ECO:0000313" key="16">
    <source>
        <dbReference type="Proteomes" id="UP000051957"/>
    </source>
</evidence>
<dbReference type="InterPro" id="IPR035911">
    <property type="entry name" value="MurE/MurF_N"/>
</dbReference>
<dbReference type="PANTHER" id="PTHR43024">
    <property type="entry name" value="UDP-N-ACETYLMURAMOYL-TRIPEPTIDE--D-ALANYL-D-ALANINE LIGASE"/>
    <property type="match status" value="1"/>
</dbReference>
<sequence length="464" mass="51626">MKMTIGEIAKAINANIDNFNDQLLNRPVTGVCFDTRKMQAGQLFIPLAGEHDGHDYIDNAILGGAVATLWSKEHVDRLPLKIPALVVDDPLAAFQELSQYYLDKINPRVIAVTGSNGKTTTKDMVAAILSSTFHVTKTHDNFNNEIGVPYTILQMESNTEFLVVEMGMDRPGQLDFLSKLAQPDVAIITMIGEAHIEFFGTRDKIADAKMEITHGLKADGYFVYDGDEPLLRQRAETVDVAQSTFGRNPQNDVYALDSQDGQYATEFHVNLWPEISFTIPMMGDYNVNNALAAISVGRIFQIHPTIMQQKLAKFDLTKNRTEWLTGKKGERILSDVYNSNPTAAKEVLRAFKATETNGRRIAVLGDMLELGDHSEEMHASLADSIDPALISVIYLIGDDMRALYTKLKPVFAPENLHYYRADQLDQLSQDLESDLTPDDEVMLKASHGLHLENVVAKLVAKPTK</sequence>
<dbReference type="GO" id="GO:0047480">
    <property type="term" value="F:UDP-N-acetylmuramoyl-tripeptide-D-alanyl-D-alanine ligase activity"/>
    <property type="evidence" value="ECO:0007669"/>
    <property type="project" value="UniProtKB-UniRule"/>
</dbReference>
<dbReference type="Gene3D" id="3.40.1190.10">
    <property type="entry name" value="Mur-like, catalytic domain"/>
    <property type="match status" value="1"/>
</dbReference>
<dbReference type="Pfam" id="PF02875">
    <property type="entry name" value="Mur_ligase_C"/>
    <property type="match status" value="1"/>
</dbReference>
<dbReference type="EC" id="6.3.2.10" evidence="10 11"/>
<dbReference type="Proteomes" id="UP000051957">
    <property type="component" value="Unassembled WGS sequence"/>
</dbReference>
<dbReference type="GO" id="GO:0005524">
    <property type="term" value="F:ATP binding"/>
    <property type="evidence" value="ECO:0007669"/>
    <property type="project" value="UniProtKB-UniRule"/>
</dbReference>
<comment type="similarity">
    <text evidence="10">Belongs to the MurCDEF family. MurF subfamily.</text>
</comment>
<dbReference type="SUPFAM" id="SSF63418">
    <property type="entry name" value="MurE/MurF N-terminal domain"/>
    <property type="match status" value="1"/>
</dbReference>
<evidence type="ECO:0000259" key="14">
    <source>
        <dbReference type="Pfam" id="PF08245"/>
    </source>
</evidence>
<name>A0A0R1YUH3_9LACO</name>
<keyword evidence="7 10" id="KW-0573">Peptidoglycan synthesis</keyword>
<keyword evidence="3 10" id="KW-0132">Cell division</keyword>
<reference evidence="15 16" key="1">
    <citation type="journal article" date="2015" name="Genome Announc.">
        <title>Expanding the biotechnology potential of lactobacilli through comparative genomics of 213 strains and associated genera.</title>
        <authorList>
            <person name="Sun Z."/>
            <person name="Harris H.M."/>
            <person name="McCann A."/>
            <person name="Guo C."/>
            <person name="Argimon S."/>
            <person name="Zhang W."/>
            <person name="Yang X."/>
            <person name="Jeffery I.B."/>
            <person name="Cooney J.C."/>
            <person name="Kagawa T.F."/>
            <person name="Liu W."/>
            <person name="Song Y."/>
            <person name="Salvetti E."/>
            <person name="Wrobel A."/>
            <person name="Rasinkangas P."/>
            <person name="Parkhill J."/>
            <person name="Rea M.C."/>
            <person name="O'Sullivan O."/>
            <person name="Ritari J."/>
            <person name="Douillard F.P."/>
            <person name="Paul Ross R."/>
            <person name="Yang R."/>
            <person name="Briner A.E."/>
            <person name="Felis G.E."/>
            <person name="de Vos W.M."/>
            <person name="Barrangou R."/>
            <person name="Klaenhammer T.R."/>
            <person name="Caufield P.W."/>
            <person name="Cui Y."/>
            <person name="Zhang H."/>
            <person name="O'Toole P.W."/>
        </authorList>
    </citation>
    <scope>NUCLEOTIDE SEQUENCE [LARGE SCALE GENOMIC DNA]</scope>
    <source>
        <strain evidence="15 16">DSM 5707</strain>
    </source>
</reference>
<dbReference type="GO" id="GO:0005737">
    <property type="term" value="C:cytoplasm"/>
    <property type="evidence" value="ECO:0007669"/>
    <property type="project" value="UniProtKB-SubCell"/>
</dbReference>
<feature type="domain" description="Mur ligase C-terminal" evidence="13">
    <location>
        <begin position="320"/>
        <end position="446"/>
    </location>
</feature>
<feature type="domain" description="Mur ligase N-terminal catalytic" evidence="12">
    <location>
        <begin position="28"/>
        <end position="74"/>
    </location>
</feature>
<keyword evidence="4 10" id="KW-0547">Nucleotide-binding</keyword>
<dbReference type="GeneID" id="69803584"/>
<dbReference type="InterPro" id="IPR004101">
    <property type="entry name" value="Mur_ligase_C"/>
</dbReference>
<dbReference type="Gene3D" id="3.90.190.20">
    <property type="entry name" value="Mur ligase, C-terminal domain"/>
    <property type="match status" value="1"/>
</dbReference>
<keyword evidence="5 10" id="KW-0067">ATP-binding</keyword>
<dbReference type="Gene3D" id="3.40.1390.10">
    <property type="entry name" value="MurE/MurF, N-terminal domain"/>
    <property type="match status" value="1"/>
</dbReference>
<dbReference type="InterPro" id="IPR051046">
    <property type="entry name" value="MurCDEF_CellWall_CoF430Synth"/>
</dbReference>
<evidence type="ECO:0000256" key="1">
    <source>
        <dbReference type="ARBA" id="ARBA00022490"/>
    </source>
</evidence>
<dbReference type="EMBL" id="AZGK01000009">
    <property type="protein sequence ID" value="KRM46183.1"/>
    <property type="molecule type" value="Genomic_DNA"/>
</dbReference>
<dbReference type="InterPro" id="IPR013221">
    <property type="entry name" value="Mur_ligase_cen"/>
</dbReference>
<dbReference type="PANTHER" id="PTHR43024:SF1">
    <property type="entry name" value="UDP-N-ACETYLMURAMOYL-TRIPEPTIDE--D-ALANYL-D-ALANINE LIGASE"/>
    <property type="match status" value="1"/>
</dbReference>
<dbReference type="NCBIfam" id="TIGR01143">
    <property type="entry name" value="murF"/>
    <property type="match status" value="1"/>
</dbReference>
<dbReference type="UniPathway" id="UPA00219"/>
<dbReference type="GO" id="GO:0008360">
    <property type="term" value="P:regulation of cell shape"/>
    <property type="evidence" value="ECO:0007669"/>
    <property type="project" value="UniProtKB-KW"/>
</dbReference>
<dbReference type="Pfam" id="PF08245">
    <property type="entry name" value="Mur_ligase_M"/>
    <property type="match status" value="1"/>
</dbReference>
<dbReference type="PATRIC" id="fig|1423784.4.peg.2432"/>
<dbReference type="GO" id="GO:0051301">
    <property type="term" value="P:cell division"/>
    <property type="evidence" value="ECO:0007669"/>
    <property type="project" value="UniProtKB-KW"/>
</dbReference>
<dbReference type="InterPro" id="IPR005863">
    <property type="entry name" value="UDP-N-AcMur_synth"/>
</dbReference>
<dbReference type="InterPro" id="IPR036615">
    <property type="entry name" value="Mur_ligase_C_dom_sf"/>
</dbReference>
<comment type="caution">
    <text evidence="15">The sequence shown here is derived from an EMBL/GenBank/DDBJ whole genome shotgun (WGS) entry which is preliminary data.</text>
</comment>
<evidence type="ECO:0000256" key="9">
    <source>
        <dbReference type="ARBA" id="ARBA00023316"/>
    </source>
</evidence>
<dbReference type="SUPFAM" id="SSF53244">
    <property type="entry name" value="MurD-like peptide ligases, peptide-binding domain"/>
    <property type="match status" value="1"/>
</dbReference>
<dbReference type="SUPFAM" id="SSF53623">
    <property type="entry name" value="MurD-like peptide ligases, catalytic domain"/>
    <property type="match status" value="1"/>
</dbReference>
<keyword evidence="2 10" id="KW-0436">Ligase</keyword>
<keyword evidence="6 10" id="KW-0133">Cell shape</keyword>
<dbReference type="GO" id="GO:0008766">
    <property type="term" value="F:UDP-N-acetylmuramoylalanyl-D-glutamyl-2,6-diaminopimelate-D-alanyl-D-alanine ligase activity"/>
    <property type="evidence" value="ECO:0007669"/>
    <property type="project" value="RHEA"/>
</dbReference>
<dbReference type="GO" id="GO:0009252">
    <property type="term" value="P:peptidoglycan biosynthetic process"/>
    <property type="evidence" value="ECO:0007669"/>
    <property type="project" value="UniProtKB-UniRule"/>
</dbReference>
<keyword evidence="1 10" id="KW-0963">Cytoplasm</keyword>
<accession>A0A0R1YUH3</accession>
<organism evidence="15 16">
    <name type="scientific">Lentilactobacillus parabuchneri DSM 5707 = NBRC 107865</name>
    <dbReference type="NCBI Taxonomy" id="1423784"/>
    <lineage>
        <taxon>Bacteria</taxon>
        <taxon>Bacillati</taxon>
        <taxon>Bacillota</taxon>
        <taxon>Bacilli</taxon>
        <taxon>Lactobacillales</taxon>
        <taxon>Lactobacillaceae</taxon>
        <taxon>Lentilactobacillus</taxon>
    </lineage>
</organism>
<keyword evidence="9 10" id="KW-0961">Cell wall biogenesis/degradation</keyword>
<evidence type="ECO:0000256" key="10">
    <source>
        <dbReference type="HAMAP-Rule" id="MF_02019"/>
    </source>
</evidence>
<dbReference type="Pfam" id="PF01225">
    <property type="entry name" value="Mur_ligase"/>
    <property type="match status" value="1"/>
</dbReference>
<evidence type="ECO:0000256" key="6">
    <source>
        <dbReference type="ARBA" id="ARBA00022960"/>
    </source>
</evidence>
<comment type="subcellular location">
    <subcellularLocation>
        <location evidence="10 11">Cytoplasm</location>
    </subcellularLocation>
</comment>
<protein>
    <recommendedName>
        <fullName evidence="10 11">UDP-N-acetylmuramoyl-tripeptide--D-alanyl-D-alanine ligase</fullName>
        <ecNumber evidence="10 11">6.3.2.10</ecNumber>
    </recommendedName>
    <alternativeName>
        <fullName evidence="10">D-alanyl-D-alanine-adding enzyme</fullName>
    </alternativeName>
</protein>
<dbReference type="InterPro" id="IPR036565">
    <property type="entry name" value="Mur-like_cat_sf"/>
</dbReference>
<comment type="pathway">
    <text evidence="10 11">Cell wall biogenesis; peptidoglycan biosynthesis.</text>
</comment>